<dbReference type="EMBL" id="JAYMRU010000024">
    <property type="protein sequence ID" value="MEM5403782.1"/>
    <property type="molecule type" value="Genomic_DNA"/>
</dbReference>
<evidence type="ECO:0000313" key="1">
    <source>
        <dbReference type="EMBL" id="MEM5403782.1"/>
    </source>
</evidence>
<accession>A0ACC6RQR4</accession>
<protein>
    <submittedName>
        <fullName evidence="1">Phage major capsid protein</fullName>
    </submittedName>
</protein>
<evidence type="ECO:0000313" key="2">
    <source>
        <dbReference type="Proteomes" id="UP001392318"/>
    </source>
</evidence>
<organism evidence="1 2">
    <name type="scientific">Paraburkholderia unamae</name>
    <dbReference type="NCBI Taxonomy" id="219649"/>
    <lineage>
        <taxon>Bacteria</taxon>
        <taxon>Pseudomonadati</taxon>
        <taxon>Pseudomonadota</taxon>
        <taxon>Betaproteobacteria</taxon>
        <taxon>Burkholderiales</taxon>
        <taxon>Burkholderiaceae</taxon>
        <taxon>Paraburkholderia</taxon>
    </lineage>
</organism>
<comment type="caution">
    <text evidence="1">The sequence shown here is derived from an EMBL/GenBank/DDBJ whole genome shotgun (WGS) entry which is preliminary data.</text>
</comment>
<name>A0ACC6RQR4_9BURK</name>
<proteinExistence type="predicted"/>
<gene>
    <name evidence="1" type="ORF">VSR83_27735</name>
</gene>
<sequence length="499" mass="53384">MNLAEQIAAYEAKRAAHAARMAELIELSGDKGETLEAEAQEEFDTLQREIEAIDGHLKRLHIVEAAQLAQAAPVRNVGSAAAAAAARTVQHATASAAPVISVQRNLERGTAFTRFVIAIARSKGNLMQAVEMAQAWRETTPEVETVLRAAVAAGTTTDPAWAGALVPYRYMADEFIELLRPATIIGRIEGFRRVPFNVKMPAQLTPSSAAWVGEGKPKPLSKLTFELLTLGFAKAAGIVVLTEELVRFSDPSAEAVVRRDMIETIARFLDEQFIDPSVAAVANVHPASVTHGAPTIAASGSDGNSLRVDIAHLFALFVEAHLSLAGAYWLMSPVTALTIGMMQNPLGQSEFPGIDMNGGRFFGLPVIVSTTVGDMIILIQPREILLAEDALTIDISREASLQMSDAPSDGAAQLVSLWQQNMVGVRAERYINWAPRRPGAVAYLTGADYTPVMINPGLPGGSGGAEPGMLGGLSGAARPSADERRRERRAQEERDKPQA</sequence>
<dbReference type="Proteomes" id="UP001392318">
    <property type="component" value="Unassembled WGS sequence"/>
</dbReference>
<reference evidence="1" key="1">
    <citation type="submission" date="2024-01" db="EMBL/GenBank/DDBJ databases">
        <title>The diversity of rhizobia nodulating Mimosa spp. in eleven states of Brazil covering several biomes is determined by host plant, location, and edaphic factors.</title>
        <authorList>
            <person name="Rouws L."/>
            <person name="Barauna A."/>
            <person name="Beukes C."/>
            <person name="De Faria S.M."/>
            <person name="Gross E."/>
            <person name="Dos Reis Junior F.B."/>
            <person name="Simon M."/>
            <person name="Maluk M."/>
            <person name="Odee D.W."/>
            <person name="Kenicer G."/>
            <person name="Young J.P.W."/>
            <person name="Reis V.M."/>
            <person name="Zilli J."/>
            <person name="James E.K."/>
        </authorList>
    </citation>
    <scope>NUCLEOTIDE SEQUENCE</scope>
    <source>
        <strain evidence="1">JPY452</strain>
    </source>
</reference>
<keyword evidence="2" id="KW-1185">Reference proteome</keyword>